<dbReference type="AlphaFoldDB" id="A0A699Z578"/>
<dbReference type="InterPro" id="IPR000782">
    <property type="entry name" value="FAS1_domain"/>
</dbReference>
<gene>
    <name evidence="2" type="ORF">HaLaN_14490</name>
</gene>
<dbReference type="InterPro" id="IPR036378">
    <property type="entry name" value="FAS1_dom_sf"/>
</dbReference>
<evidence type="ECO:0000313" key="3">
    <source>
        <dbReference type="Proteomes" id="UP000485058"/>
    </source>
</evidence>
<organism evidence="2 3">
    <name type="scientific">Haematococcus lacustris</name>
    <name type="common">Green alga</name>
    <name type="synonym">Haematococcus pluvialis</name>
    <dbReference type="NCBI Taxonomy" id="44745"/>
    <lineage>
        <taxon>Eukaryota</taxon>
        <taxon>Viridiplantae</taxon>
        <taxon>Chlorophyta</taxon>
        <taxon>core chlorophytes</taxon>
        <taxon>Chlorophyceae</taxon>
        <taxon>CS clade</taxon>
        <taxon>Chlamydomonadales</taxon>
        <taxon>Haematococcaceae</taxon>
        <taxon>Haematococcus</taxon>
    </lineage>
</organism>
<feature type="domain" description="FAS1" evidence="1">
    <location>
        <begin position="12"/>
        <end position="107"/>
    </location>
</feature>
<comment type="caution">
    <text evidence="2">The sequence shown here is derived from an EMBL/GenBank/DDBJ whole genome shotgun (WGS) entry which is preliminary data.</text>
</comment>
<dbReference type="SUPFAM" id="SSF82153">
    <property type="entry name" value="FAS1 domain"/>
    <property type="match status" value="1"/>
</dbReference>
<dbReference type="PROSITE" id="PS50213">
    <property type="entry name" value="FAS1"/>
    <property type="match status" value="1"/>
</dbReference>
<dbReference type="Gene3D" id="2.30.180.10">
    <property type="entry name" value="FAS1 domain"/>
    <property type="match status" value="1"/>
</dbReference>
<keyword evidence="3" id="KW-1185">Reference proteome</keyword>
<sequence>MMHGSTCPVTCQASVVDVICSTADLAVFCKVIQSATRSPHVARLMDPQLHATVFAPTDRAFNEDEARLGQLLGVSGLAQLLTSPRVAAELVASHVITDHIVKVILWK</sequence>
<dbReference type="Pfam" id="PF02469">
    <property type="entry name" value="Fasciclin"/>
    <property type="match status" value="1"/>
</dbReference>
<protein>
    <submittedName>
        <fullName evidence="2">FAS1 domain-containing protein</fullName>
    </submittedName>
</protein>
<proteinExistence type="predicted"/>
<accession>A0A699Z578</accession>
<name>A0A699Z578_HAELA</name>
<reference evidence="2 3" key="1">
    <citation type="submission" date="2020-02" db="EMBL/GenBank/DDBJ databases">
        <title>Draft genome sequence of Haematococcus lacustris strain NIES-144.</title>
        <authorList>
            <person name="Morimoto D."/>
            <person name="Nakagawa S."/>
            <person name="Yoshida T."/>
            <person name="Sawayama S."/>
        </authorList>
    </citation>
    <scope>NUCLEOTIDE SEQUENCE [LARGE SCALE GENOMIC DNA]</scope>
    <source>
        <strain evidence="2 3">NIES-144</strain>
    </source>
</reference>
<dbReference type="Proteomes" id="UP000485058">
    <property type="component" value="Unassembled WGS sequence"/>
</dbReference>
<evidence type="ECO:0000259" key="1">
    <source>
        <dbReference type="PROSITE" id="PS50213"/>
    </source>
</evidence>
<dbReference type="EMBL" id="BLLF01001201">
    <property type="protein sequence ID" value="GFH17787.1"/>
    <property type="molecule type" value="Genomic_DNA"/>
</dbReference>
<evidence type="ECO:0000313" key="2">
    <source>
        <dbReference type="EMBL" id="GFH17787.1"/>
    </source>
</evidence>